<comment type="similarity">
    <text evidence="1">Belongs to the RutC family.</text>
</comment>
<dbReference type="InterPro" id="IPR019897">
    <property type="entry name" value="RidA_CS"/>
</dbReference>
<dbReference type="Pfam" id="PF01042">
    <property type="entry name" value="Ribonuc_L-PSP"/>
    <property type="match status" value="1"/>
</dbReference>
<evidence type="ECO:0000313" key="2">
    <source>
        <dbReference type="EMBL" id="UPM56385.1"/>
    </source>
</evidence>
<dbReference type="SUPFAM" id="SSF55298">
    <property type="entry name" value="YjgF-like"/>
    <property type="match status" value="1"/>
</dbReference>
<sequence>MMQLIHTDHAPKAIGPYSQAIIANGLLYTSGQIPLTVEGNIVEGGIEEQTKQVFANLKAVLEEAGTDLSKVIKTTVFLKDLTTFVDFNAIYEEFFNGHKPARSCVEVARLPKDVLVEIECIALV</sequence>
<reference evidence="2 3" key="1">
    <citation type="submission" date="2022-04" db="EMBL/GenBank/DDBJ databases">
        <title>Mechanism of arsenic methylation and mitigation arsenic toxicity by Bacillus sp. LH14 from an Arsenic-Contaminated Paddy Soil.</title>
        <authorList>
            <person name="Wang D."/>
        </authorList>
    </citation>
    <scope>NUCLEOTIDE SEQUENCE [LARGE SCALE GENOMIC DNA]</scope>
    <source>
        <strain evidence="2 3">LH14</strain>
    </source>
</reference>
<protein>
    <submittedName>
        <fullName evidence="2">RidA family protein</fullName>
    </submittedName>
</protein>
<dbReference type="Gene3D" id="3.30.1330.40">
    <property type="entry name" value="RutC-like"/>
    <property type="match status" value="1"/>
</dbReference>
<dbReference type="NCBIfam" id="TIGR00004">
    <property type="entry name" value="Rid family detoxifying hydrolase"/>
    <property type="match status" value="1"/>
</dbReference>
<dbReference type="PANTHER" id="PTHR11803">
    <property type="entry name" value="2-IMINOBUTANOATE/2-IMINOPROPANOATE DEAMINASE RIDA"/>
    <property type="match status" value="1"/>
</dbReference>
<dbReference type="InterPro" id="IPR006175">
    <property type="entry name" value="YjgF/YER057c/UK114"/>
</dbReference>
<dbReference type="EMBL" id="CP096034">
    <property type="protein sequence ID" value="UPM56385.1"/>
    <property type="molecule type" value="Genomic_DNA"/>
</dbReference>
<dbReference type="CDD" id="cd00448">
    <property type="entry name" value="YjgF_YER057c_UK114_family"/>
    <property type="match status" value="1"/>
</dbReference>
<dbReference type="PROSITE" id="PS01094">
    <property type="entry name" value="UPF0076"/>
    <property type="match status" value="1"/>
</dbReference>
<dbReference type="PANTHER" id="PTHR11803:SF58">
    <property type="entry name" value="PROTEIN HMF1-RELATED"/>
    <property type="match status" value="1"/>
</dbReference>
<evidence type="ECO:0000256" key="1">
    <source>
        <dbReference type="ARBA" id="ARBA00010552"/>
    </source>
</evidence>
<accession>A0ABY4JRA5</accession>
<evidence type="ECO:0000313" key="3">
    <source>
        <dbReference type="Proteomes" id="UP000830639"/>
    </source>
</evidence>
<organism evidence="2 3">
    <name type="scientific">Gottfriedia acidiceleris</name>
    <dbReference type="NCBI Taxonomy" id="371036"/>
    <lineage>
        <taxon>Bacteria</taxon>
        <taxon>Bacillati</taxon>
        <taxon>Bacillota</taxon>
        <taxon>Bacilli</taxon>
        <taxon>Bacillales</taxon>
        <taxon>Bacillaceae</taxon>
        <taxon>Gottfriedia</taxon>
    </lineage>
</organism>
<proteinExistence type="inferred from homology"/>
<keyword evidence="3" id="KW-1185">Reference proteome</keyword>
<dbReference type="Proteomes" id="UP000830639">
    <property type="component" value="Chromosome"/>
</dbReference>
<gene>
    <name evidence="2" type="ORF">MY490_00295</name>
</gene>
<dbReference type="InterPro" id="IPR006056">
    <property type="entry name" value="RidA"/>
</dbReference>
<name>A0ABY4JRA5_9BACI</name>
<dbReference type="InterPro" id="IPR035959">
    <property type="entry name" value="RutC-like_sf"/>
</dbReference>